<dbReference type="Proteomes" id="UP001153069">
    <property type="component" value="Unassembled WGS sequence"/>
</dbReference>
<dbReference type="OrthoDB" id="50664at2759"/>
<evidence type="ECO:0000313" key="1">
    <source>
        <dbReference type="EMBL" id="CAB9530025.1"/>
    </source>
</evidence>
<name>A0A9N8F123_9STRA</name>
<gene>
    <name evidence="1" type="ORF">SEMRO_2714_G335340.1</name>
</gene>
<reference evidence="1" key="1">
    <citation type="submission" date="2020-06" db="EMBL/GenBank/DDBJ databases">
        <authorList>
            <consortium name="Plant Systems Biology data submission"/>
        </authorList>
    </citation>
    <scope>NUCLEOTIDE SEQUENCE</scope>
    <source>
        <strain evidence="1">D6</strain>
    </source>
</reference>
<accession>A0A9N8F123</accession>
<comment type="caution">
    <text evidence="1">The sequence shown here is derived from an EMBL/GenBank/DDBJ whole genome shotgun (WGS) entry which is preliminary data.</text>
</comment>
<dbReference type="EMBL" id="CAICTM010002712">
    <property type="protein sequence ID" value="CAB9530025.1"/>
    <property type="molecule type" value="Genomic_DNA"/>
</dbReference>
<sequence length="246" mass="28424">MKIDSTTQVDWTILGDTEYIQPDQDHMKYPEEVELKKDIDFGSIANDKPLAPLFFEHFFPSVEGHAKKMDEFFADINAPYHVKVKEGKVKFHDPDAPDPDWIIKQAYLLMIAAATEADVGVDNLWLYGKSGGRRDRANFGQYMPKLWFKCFLAAAPYMFCDKEHWFKERREKPWEIFSDALDSFNEKRVQLFKNVLAMMDETMSGWRPKTSKTGGLPNISFEPRKPVPLGTMLRNAVECMTGCLIH</sequence>
<dbReference type="AlphaFoldDB" id="A0A9N8F123"/>
<proteinExistence type="predicted"/>
<keyword evidence="2" id="KW-1185">Reference proteome</keyword>
<evidence type="ECO:0000313" key="2">
    <source>
        <dbReference type="Proteomes" id="UP001153069"/>
    </source>
</evidence>
<protein>
    <submittedName>
        <fullName evidence="1">Uncharacterized protein</fullName>
    </submittedName>
</protein>
<organism evidence="1 2">
    <name type="scientific">Seminavis robusta</name>
    <dbReference type="NCBI Taxonomy" id="568900"/>
    <lineage>
        <taxon>Eukaryota</taxon>
        <taxon>Sar</taxon>
        <taxon>Stramenopiles</taxon>
        <taxon>Ochrophyta</taxon>
        <taxon>Bacillariophyta</taxon>
        <taxon>Bacillariophyceae</taxon>
        <taxon>Bacillariophycidae</taxon>
        <taxon>Naviculales</taxon>
        <taxon>Naviculaceae</taxon>
        <taxon>Seminavis</taxon>
    </lineage>
</organism>